<comment type="caution">
    <text evidence="7">The sequence shown here is derived from an EMBL/GenBank/DDBJ whole genome shotgun (WGS) entry which is preliminary data.</text>
</comment>
<proteinExistence type="predicted"/>
<keyword evidence="8" id="KW-1185">Reference proteome</keyword>
<dbReference type="AlphaFoldDB" id="A0A095TAH4"/>
<keyword evidence="4" id="KW-0560">Oxidoreductase</keyword>
<keyword evidence="3" id="KW-0223">Dioxygenase</keyword>
<sequence>MDYQLSINWPEFLATYWQKKPVVIKQGFKDFVDPITPDELAGLAMENETDSRLVSQDNDKWQVSHGPFESFDHLGETHWSLLVQAVDHWHAPSAALMQPFRTLPDWRMDDLMVSFSVPGGGVGPHLDQYDVFIIQGSGRRRWRVGNNVQIKQHCPHPDLLQVEPFDAIIDEVLEPGDIVYIPPGFPHDGYSLENALNYSVGFRAPSGKELLSSFADYALANEIGTHRYSDPQIKTRSNPSDILPAETEAIRGMMLGLISESAHFNQWFGEFISQSRHELDIAPPEPPYQPDEILDALQQGDTLTRLGGLRVITLGDSVFINGESLSCRWPQALHALANKITLNVDDFSDALDDPAFLNQLAGLVNNGYWYFEDRDCDE</sequence>
<dbReference type="STRING" id="642227.HA49_10705"/>
<evidence type="ECO:0000313" key="7">
    <source>
        <dbReference type="EMBL" id="KGD73707.1"/>
    </source>
</evidence>
<evidence type="ECO:0000256" key="1">
    <source>
        <dbReference type="ARBA" id="ARBA00001954"/>
    </source>
</evidence>
<dbReference type="Proteomes" id="UP000029577">
    <property type="component" value="Unassembled WGS sequence"/>
</dbReference>
<dbReference type="InterPro" id="IPR039994">
    <property type="entry name" value="NO66-like"/>
</dbReference>
<accession>A0A095TAH4</accession>
<dbReference type="Gene3D" id="2.60.120.650">
    <property type="entry name" value="Cupin"/>
    <property type="match status" value="1"/>
</dbReference>
<dbReference type="GO" id="GO:0016706">
    <property type="term" value="F:2-oxoglutarate-dependent dioxygenase activity"/>
    <property type="evidence" value="ECO:0007669"/>
    <property type="project" value="TreeGrafter"/>
</dbReference>
<dbReference type="InterPro" id="IPR003347">
    <property type="entry name" value="JmjC_dom"/>
</dbReference>
<dbReference type="eggNOG" id="COG2850">
    <property type="taxonomic scope" value="Bacteria"/>
</dbReference>
<dbReference type="OrthoDB" id="9764016at2"/>
<dbReference type="Gene3D" id="3.40.366.30">
    <property type="entry name" value="50S ribosomal protein L16 arginine hydroxylase, Chain A, Domain 2"/>
    <property type="match status" value="1"/>
</dbReference>
<comment type="cofactor">
    <cofactor evidence="1">
        <name>Fe(2+)</name>
        <dbReference type="ChEBI" id="CHEBI:29033"/>
    </cofactor>
</comment>
<keyword evidence="2" id="KW-0479">Metal-binding</keyword>
<dbReference type="Pfam" id="PF20514">
    <property type="entry name" value="WHD_ROXA"/>
    <property type="match status" value="1"/>
</dbReference>
<protein>
    <submittedName>
        <fullName evidence="7">50S ribosomal protein L16 arginine hydroxylase</fullName>
    </submittedName>
</protein>
<evidence type="ECO:0000256" key="2">
    <source>
        <dbReference type="ARBA" id="ARBA00022723"/>
    </source>
</evidence>
<dbReference type="Pfam" id="PF08007">
    <property type="entry name" value="JmjC_2"/>
    <property type="match status" value="1"/>
</dbReference>
<evidence type="ECO:0000259" key="6">
    <source>
        <dbReference type="PROSITE" id="PS51184"/>
    </source>
</evidence>
<gene>
    <name evidence="7" type="ORF">HA49_10705</name>
</gene>
<dbReference type="EMBL" id="JPKR02000002">
    <property type="protein sequence ID" value="KGD73707.1"/>
    <property type="molecule type" value="Genomic_DNA"/>
</dbReference>
<dbReference type="SUPFAM" id="SSF51197">
    <property type="entry name" value="Clavaminate synthase-like"/>
    <property type="match status" value="1"/>
</dbReference>
<dbReference type="InterPro" id="IPR046799">
    <property type="entry name" value="ROXA-like_wH"/>
</dbReference>
<organism evidence="7 8">
    <name type="scientific">Tatumella morbirosei</name>
    <dbReference type="NCBI Taxonomy" id="642227"/>
    <lineage>
        <taxon>Bacteria</taxon>
        <taxon>Pseudomonadati</taxon>
        <taxon>Pseudomonadota</taxon>
        <taxon>Gammaproteobacteria</taxon>
        <taxon>Enterobacterales</taxon>
        <taxon>Erwiniaceae</taxon>
        <taxon>Tatumella</taxon>
    </lineage>
</organism>
<dbReference type="PROSITE" id="PS51184">
    <property type="entry name" value="JMJC"/>
    <property type="match status" value="1"/>
</dbReference>
<name>A0A095TAH4_9GAMM</name>
<evidence type="ECO:0000313" key="8">
    <source>
        <dbReference type="Proteomes" id="UP000029577"/>
    </source>
</evidence>
<keyword evidence="5" id="KW-0408">Iron</keyword>
<dbReference type="GO" id="GO:0046872">
    <property type="term" value="F:metal ion binding"/>
    <property type="evidence" value="ECO:0007669"/>
    <property type="project" value="UniProtKB-KW"/>
</dbReference>
<dbReference type="SMART" id="SM00558">
    <property type="entry name" value="JmjC"/>
    <property type="match status" value="1"/>
</dbReference>
<evidence type="ECO:0000256" key="5">
    <source>
        <dbReference type="ARBA" id="ARBA00023004"/>
    </source>
</evidence>
<dbReference type="RefSeq" id="WP_038020148.1">
    <property type="nucleotide sequence ID" value="NZ_JPKR02000002.1"/>
</dbReference>
<evidence type="ECO:0000256" key="4">
    <source>
        <dbReference type="ARBA" id="ARBA00023002"/>
    </source>
</evidence>
<dbReference type="GO" id="GO:0005840">
    <property type="term" value="C:ribosome"/>
    <property type="evidence" value="ECO:0007669"/>
    <property type="project" value="UniProtKB-KW"/>
</dbReference>
<evidence type="ECO:0000256" key="3">
    <source>
        <dbReference type="ARBA" id="ARBA00022964"/>
    </source>
</evidence>
<dbReference type="PANTHER" id="PTHR13096:SF8">
    <property type="entry name" value="RIBOSOMAL OXYGENASE 1"/>
    <property type="match status" value="1"/>
</dbReference>
<dbReference type="PANTHER" id="PTHR13096">
    <property type="entry name" value="MINA53 MYC INDUCED NUCLEAR ANTIGEN"/>
    <property type="match status" value="1"/>
</dbReference>
<feature type="domain" description="JmjC" evidence="6">
    <location>
        <begin position="92"/>
        <end position="219"/>
    </location>
</feature>
<reference evidence="7" key="1">
    <citation type="submission" date="2014-12" db="EMBL/GenBank/DDBJ databases">
        <title>The draft genome of the Tatumella morbirosei type strain, LMG23360T isolated from pineapple rot.</title>
        <authorList>
            <person name="Smits T.H."/>
            <person name="Palmer M."/>
            <person name="Venter S.N."/>
            <person name="Duffy B."/>
            <person name="Steenkamp E.T."/>
            <person name="Chan W.Y."/>
            <person name="Coutinho T.A."/>
            <person name="Coetzee M.P."/>
            <person name="De Maayer P."/>
        </authorList>
    </citation>
    <scope>NUCLEOTIDE SEQUENCE [LARGE SCALE GENOMIC DNA]</scope>
    <source>
        <strain evidence="7">LMG 23360</strain>
    </source>
</reference>
<keyword evidence="7" id="KW-0687">Ribonucleoprotein</keyword>
<keyword evidence="7" id="KW-0689">Ribosomal protein</keyword>